<dbReference type="PANTHER" id="PTHR23133:SF2">
    <property type="entry name" value="IMIDAZOLEGLYCEROL-PHOSPHATE DEHYDRATASE"/>
    <property type="match status" value="1"/>
</dbReference>
<keyword evidence="5 6" id="KW-0456">Lyase</keyword>
<dbReference type="FunFam" id="3.30.230.40:FF:000001">
    <property type="entry name" value="Imidazoleglycerol-phosphate dehydratase HisB"/>
    <property type="match status" value="1"/>
</dbReference>
<dbReference type="InterPro" id="IPR020568">
    <property type="entry name" value="Ribosomal_Su5_D2-typ_SF"/>
</dbReference>
<dbReference type="InterPro" id="IPR020565">
    <property type="entry name" value="ImidazoleglycerP_deHydtase_CS"/>
</dbReference>
<dbReference type="GO" id="GO:0000105">
    <property type="term" value="P:L-histidine biosynthetic process"/>
    <property type="evidence" value="ECO:0007669"/>
    <property type="project" value="UniProtKB-UniRule"/>
</dbReference>
<dbReference type="CDD" id="cd07914">
    <property type="entry name" value="IGPD"/>
    <property type="match status" value="1"/>
</dbReference>
<evidence type="ECO:0000256" key="5">
    <source>
        <dbReference type="ARBA" id="ARBA00023239"/>
    </source>
</evidence>
<dbReference type="EMBL" id="QVME01000001">
    <property type="protein sequence ID" value="RGE69766.1"/>
    <property type="molecule type" value="Genomic_DNA"/>
</dbReference>
<dbReference type="NCBIfam" id="NF002111">
    <property type="entry name" value="PRK00951.2-1"/>
    <property type="match status" value="1"/>
</dbReference>
<dbReference type="Pfam" id="PF00475">
    <property type="entry name" value="IGPD"/>
    <property type="match status" value="1"/>
</dbReference>
<gene>
    <name evidence="6 8" type="primary">hisB</name>
    <name evidence="9" type="ORF">B5F11_02270</name>
    <name evidence="10" type="ORF">DXC40_01480</name>
    <name evidence="8" type="ORF">ERS852551_01454</name>
</gene>
<organism evidence="8 11">
    <name type="scientific">Anaerotruncus colihominis</name>
    <dbReference type="NCBI Taxonomy" id="169435"/>
    <lineage>
        <taxon>Bacteria</taxon>
        <taxon>Bacillati</taxon>
        <taxon>Bacillota</taxon>
        <taxon>Clostridia</taxon>
        <taxon>Eubacteriales</taxon>
        <taxon>Oscillospiraceae</taxon>
        <taxon>Anaerotruncus</taxon>
    </lineage>
</organism>
<keyword evidence="6" id="KW-0963">Cytoplasm</keyword>
<evidence type="ECO:0000256" key="2">
    <source>
        <dbReference type="ARBA" id="ARBA00016664"/>
    </source>
</evidence>
<comment type="catalytic activity">
    <reaction evidence="6 7">
        <text>D-erythro-1-(imidazol-4-yl)glycerol 3-phosphate = 3-(imidazol-4-yl)-2-oxopropyl phosphate + H2O</text>
        <dbReference type="Rhea" id="RHEA:11040"/>
        <dbReference type="ChEBI" id="CHEBI:15377"/>
        <dbReference type="ChEBI" id="CHEBI:57766"/>
        <dbReference type="ChEBI" id="CHEBI:58278"/>
        <dbReference type="EC" id="4.2.1.19"/>
    </reaction>
</comment>
<evidence type="ECO:0000256" key="3">
    <source>
        <dbReference type="ARBA" id="ARBA00022605"/>
    </source>
</evidence>
<dbReference type="OrthoDB" id="9790411at2"/>
<comment type="subcellular location">
    <subcellularLocation>
        <location evidence="6 7">Cytoplasm</location>
    </subcellularLocation>
</comment>
<dbReference type="Proteomes" id="UP000260828">
    <property type="component" value="Unassembled WGS sequence"/>
</dbReference>
<evidence type="ECO:0000256" key="1">
    <source>
        <dbReference type="ARBA" id="ARBA00005047"/>
    </source>
</evidence>
<keyword evidence="3 6" id="KW-0028">Amino-acid biosynthesis</keyword>
<dbReference type="FunFam" id="3.30.230.40:FF:000003">
    <property type="entry name" value="Imidazoleglycerol-phosphate dehydratase HisB"/>
    <property type="match status" value="1"/>
</dbReference>
<protein>
    <recommendedName>
        <fullName evidence="2 6">Imidazoleglycerol-phosphate dehydratase</fullName>
        <shortName evidence="6">IGPD</shortName>
        <ecNumber evidence="6 7">4.2.1.19</ecNumber>
    </recommendedName>
</protein>
<evidence type="ECO:0000313" key="8">
    <source>
        <dbReference type="EMBL" id="CUP64257.1"/>
    </source>
</evidence>
<dbReference type="Proteomes" id="UP000095765">
    <property type="component" value="Unassembled WGS sequence"/>
</dbReference>
<dbReference type="EC" id="4.2.1.19" evidence="6 7"/>
<evidence type="ECO:0000313" key="12">
    <source>
        <dbReference type="Proteomes" id="UP000196386"/>
    </source>
</evidence>
<reference evidence="9" key="3">
    <citation type="journal article" date="2018" name="BMC Genomics">
        <title>Whole genome sequencing and function prediction of 133 gut anaerobes isolated from chicken caecum in pure cultures.</title>
        <authorList>
            <person name="Medvecky M."/>
            <person name="Cejkova D."/>
            <person name="Polansky O."/>
            <person name="Karasova D."/>
            <person name="Kubasova T."/>
            <person name="Cizek A."/>
            <person name="Rychlik I."/>
        </authorList>
    </citation>
    <scope>NUCLEOTIDE SEQUENCE</scope>
    <source>
        <strain evidence="9">An175</strain>
    </source>
</reference>
<dbReference type="InterPro" id="IPR038494">
    <property type="entry name" value="IGPD_sf"/>
</dbReference>
<dbReference type="InterPro" id="IPR000807">
    <property type="entry name" value="ImidazoleglycerolP_deHydtase"/>
</dbReference>
<evidence type="ECO:0000256" key="6">
    <source>
        <dbReference type="HAMAP-Rule" id="MF_00076"/>
    </source>
</evidence>
<reference evidence="8 11" key="1">
    <citation type="submission" date="2015-09" db="EMBL/GenBank/DDBJ databases">
        <authorList>
            <consortium name="Pathogen Informatics"/>
        </authorList>
    </citation>
    <scope>NUCLEOTIDE SEQUENCE [LARGE SCALE GENOMIC DNA]</scope>
    <source>
        <strain evidence="8 11">2789STDY5834939</strain>
    </source>
</reference>
<evidence type="ECO:0000313" key="13">
    <source>
        <dbReference type="Proteomes" id="UP000260828"/>
    </source>
</evidence>
<evidence type="ECO:0000256" key="7">
    <source>
        <dbReference type="RuleBase" id="RU000599"/>
    </source>
</evidence>
<dbReference type="SUPFAM" id="SSF54211">
    <property type="entry name" value="Ribosomal protein S5 domain 2-like"/>
    <property type="match status" value="2"/>
</dbReference>
<keyword evidence="4 6" id="KW-0368">Histidine biosynthesis</keyword>
<dbReference type="GO" id="GO:0004424">
    <property type="term" value="F:imidazoleglycerol-phosphate dehydratase activity"/>
    <property type="evidence" value="ECO:0007669"/>
    <property type="project" value="UniProtKB-UniRule"/>
</dbReference>
<sequence length="192" mass="20796">MRACTIRRTTRETDIELSLDLDGTGRFSGSSGIGFFDHMLEAFAVHSGFDLTLNMTGDLQVDCHHSIEDAGIVLGQAFSKVLGDKSSIARYGSFFIPMDETLAFCAVDISGRPFLVFDCAFTNQSVGAFDCCMTGEFFRALAFGAGMTLHLRVLYGENDHHRIEALFKAAAHALKEAVVPRDGGVLSSKGVL</sequence>
<dbReference type="UniPathway" id="UPA00031">
    <property type="reaction ID" value="UER00011"/>
</dbReference>
<reference evidence="10 13" key="4">
    <citation type="submission" date="2018-08" db="EMBL/GenBank/DDBJ databases">
        <title>A genome reference for cultivated species of the human gut microbiota.</title>
        <authorList>
            <person name="Zou Y."/>
            <person name="Xue W."/>
            <person name="Luo G."/>
        </authorList>
    </citation>
    <scope>NUCLEOTIDE SEQUENCE [LARGE SCALE GENOMIC DNA]</scope>
    <source>
        <strain evidence="10 13">TF05-12AC</strain>
    </source>
</reference>
<accession>A0A174PYP0</accession>
<dbReference type="HAMAP" id="MF_00076">
    <property type="entry name" value="HisB"/>
    <property type="match status" value="1"/>
</dbReference>
<dbReference type="EMBL" id="CZBE01000008">
    <property type="protein sequence ID" value="CUP64257.1"/>
    <property type="molecule type" value="Genomic_DNA"/>
</dbReference>
<dbReference type="PROSITE" id="PS00955">
    <property type="entry name" value="IGP_DEHYDRATASE_2"/>
    <property type="match status" value="1"/>
</dbReference>
<dbReference type="AlphaFoldDB" id="A0A174PYP0"/>
<dbReference type="RefSeq" id="WP_006875261.1">
    <property type="nucleotide sequence ID" value="NZ_CABIWA010000011.1"/>
</dbReference>
<dbReference type="PROSITE" id="PS00954">
    <property type="entry name" value="IGP_DEHYDRATASE_1"/>
    <property type="match status" value="1"/>
</dbReference>
<evidence type="ECO:0000313" key="9">
    <source>
        <dbReference type="EMBL" id="OUP70920.1"/>
    </source>
</evidence>
<dbReference type="Proteomes" id="UP000196386">
    <property type="component" value="Unassembled WGS sequence"/>
</dbReference>
<name>A0A174PYP0_9FIRM</name>
<dbReference type="NCBIfam" id="NF002114">
    <property type="entry name" value="PRK00951.2-4"/>
    <property type="match status" value="1"/>
</dbReference>
<evidence type="ECO:0000313" key="11">
    <source>
        <dbReference type="Proteomes" id="UP000095765"/>
    </source>
</evidence>
<comment type="similarity">
    <text evidence="6 7">Belongs to the imidazoleglycerol-phosphate dehydratase family.</text>
</comment>
<dbReference type="Gene3D" id="3.30.230.40">
    <property type="entry name" value="Imidazole glycerol phosphate dehydratase, domain 1"/>
    <property type="match status" value="2"/>
</dbReference>
<dbReference type="GO" id="GO:0005737">
    <property type="term" value="C:cytoplasm"/>
    <property type="evidence" value="ECO:0007669"/>
    <property type="project" value="UniProtKB-SubCell"/>
</dbReference>
<comment type="pathway">
    <text evidence="1 6 7">Amino-acid biosynthesis; L-histidine biosynthesis; L-histidine from 5-phospho-alpha-D-ribose 1-diphosphate: step 6/9.</text>
</comment>
<dbReference type="PANTHER" id="PTHR23133">
    <property type="entry name" value="IMIDAZOLEGLYCEROL-PHOSPHATE DEHYDRATASE HIS7"/>
    <property type="match status" value="1"/>
</dbReference>
<reference evidence="12" key="2">
    <citation type="submission" date="2017-04" db="EMBL/GenBank/DDBJ databases">
        <title>Function of individual gut microbiota members based on whole genome sequencing of pure cultures obtained from chicken caecum.</title>
        <authorList>
            <person name="Medvecky M."/>
            <person name="Cejkova D."/>
            <person name="Polansky O."/>
            <person name="Karasova D."/>
            <person name="Kubasova T."/>
            <person name="Cizek A."/>
            <person name="Rychlik I."/>
        </authorList>
    </citation>
    <scope>NUCLEOTIDE SEQUENCE [LARGE SCALE GENOMIC DNA]</scope>
    <source>
        <strain evidence="12">An175</strain>
    </source>
</reference>
<dbReference type="EMBL" id="NFKP01000002">
    <property type="protein sequence ID" value="OUP70920.1"/>
    <property type="molecule type" value="Genomic_DNA"/>
</dbReference>
<proteinExistence type="inferred from homology"/>
<evidence type="ECO:0000313" key="10">
    <source>
        <dbReference type="EMBL" id="RGE69766.1"/>
    </source>
</evidence>
<evidence type="ECO:0000256" key="4">
    <source>
        <dbReference type="ARBA" id="ARBA00023102"/>
    </source>
</evidence>